<feature type="transmembrane region" description="Helical" evidence="1">
    <location>
        <begin position="86"/>
        <end position="106"/>
    </location>
</feature>
<evidence type="ECO:0000313" key="2">
    <source>
        <dbReference type="EMBL" id="ELZ38971.1"/>
    </source>
</evidence>
<dbReference type="AlphaFoldDB" id="M0DU03"/>
<comment type="caution">
    <text evidence="2">The sequence shown here is derived from an EMBL/GenBank/DDBJ whole genome shotgun (WGS) entry which is preliminary data.</text>
</comment>
<dbReference type="EMBL" id="AOJD01000031">
    <property type="protein sequence ID" value="ELZ38971.1"/>
    <property type="molecule type" value="Genomic_DNA"/>
</dbReference>
<reference evidence="2 3" key="1">
    <citation type="journal article" date="2014" name="PLoS Genet.">
        <title>Phylogenetically driven sequencing of extremely halophilic archaea reveals strategies for static and dynamic osmo-response.</title>
        <authorList>
            <person name="Becker E.A."/>
            <person name="Seitzer P.M."/>
            <person name="Tritt A."/>
            <person name="Larsen D."/>
            <person name="Krusor M."/>
            <person name="Yao A.I."/>
            <person name="Wu D."/>
            <person name="Madern D."/>
            <person name="Eisen J.A."/>
            <person name="Darling A.E."/>
            <person name="Facciotti M.T."/>
        </authorList>
    </citation>
    <scope>NUCLEOTIDE SEQUENCE [LARGE SCALE GENOMIC DNA]</scope>
    <source>
        <strain evidence="2 3">DSM 14210</strain>
    </source>
</reference>
<dbReference type="RefSeq" id="WP_006628791.1">
    <property type="nucleotide sequence ID" value="NZ_AOJD01000031.1"/>
</dbReference>
<organism evidence="2 3">
    <name type="scientific">Halorubrum tebenquichense DSM 14210</name>
    <dbReference type="NCBI Taxonomy" id="1227485"/>
    <lineage>
        <taxon>Archaea</taxon>
        <taxon>Methanobacteriati</taxon>
        <taxon>Methanobacteriota</taxon>
        <taxon>Stenosarchaea group</taxon>
        <taxon>Halobacteria</taxon>
        <taxon>Halobacteriales</taxon>
        <taxon>Haloferacaceae</taxon>
        <taxon>Halorubrum</taxon>
    </lineage>
</organism>
<proteinExistence type="predicted"/>
<keyword evidence="1" id="KW-1133">Transmembrane helix</keyword>
<feature type="transmembrane region" description="Helical" evidence="1">
    <location>
        <begin position="118"/>
        <end position="143"/>
    </location>
</feature>
<sequence>MDDSHPSDSGFPSPRGWALLAGGYAFACGAFVAVLLSDMLRLFVDVAGLPSVFPVPLLAAPALVVGPPCWWRLVERREAFSYRAGAAFGLLTALGTGTLWTGWFVAVWGVELLAAGPVLSIVGLTLGFAAVAGLLVGVPLAYVRRRVGGGGTETAAP</sequence>
<feature type="transmembrane region" description="Helical" evidence="1">
    <location>
        <begin position="17"/>
        <end position="36"/>
    </location>
</feature>
<accession>M0DU03</accession>
<gene>
    <name evidence="2" type="ORF">C472_05501</name>
</gene>
<evidence type="ECO:0000256" key="1">
    <source>
        <dbReference type="SAM" id="Phobius"/>
    </source>
</evidence>
<evidence type="ECO:0000313" key="3">
    <source>
        <dbReference type="Proteomes" id="UP000011523"/>
    </source>
</evidence>
<keyword evidence="1" id="KW-0472">Membrane</keyword>
<dbReference type="PATRIC" id="fig|1227485.3.peg.1055"/>
<name>M0DU03_9EURY</name>
<dbReference type="Proteomes" id="UP000011523">
    <property type="component" value="Unassembled WGS sequence"/>
</dbReference>
<keyword evidence="1" id="KW-0812">Transmembrane</keyword>
<keyword evidence="3" id="KW-1185">Reference proteome</keyword>
<protein>
    <submittedName>
        <fullName evidence="2">Uncharacterized protein</fullName>
    </submittedName>
</protein>
<dbReference type="OrthoDB" id="330873at2157"/>